<evidence type="ECO:0000256" key="1">
    <source>
        <dbReference type="SAM" id="MobiDB-lite"/>
    </source>
</evidence>
<feature type="signal peptide" evidence="2">
    <location>
        <begin position="1"/>
        <end position="21"/>
    </location>
</feature>
<proteinExistence type="predicted"/>
<evidence type="ECO:0000313" key="4">
    <source>
        <dbReference type="WBParaSite" id="ACRNAN_scaffold13149.g8455.t1"/>
    </source>
</evidence>
<dbReference type="Proteomes" id="UP000887540">
    <property type="component" value="Unplaced"/>
</dbReference>
<feature type="region of interest" description="Disordered" evidence="1">
    <location>
        <begin position="28"/>
        <end position="58"/>
    </location>
</feature>
<feature type="chain" id="PRO_5036719773" evidence="2">
    <location>
        <begin position="22"/>
        <end position="58"/>
    </location>
</feature>
<keyword evidence="2" id="KW-0732">Signal</keyword>
<feature type="compositionally biased region" description="Polar residues" evidence="1">
    <location>
        <begin position="37"/>
        <end position="58"/>
    </location>
</feature>
<dbReference type="WBParaSite" id="ACRNAN_scaffold13149.g8455.t1">
    <property type="protein sequence ID" value="ACRNAN_scaffold13149.g8455.t1"/>
    <property type="gene ID" value="ACRNAN_scaffold13149.g8455"/>
</dbReference>
<protein>
    <submittedName>
        <fullName evidence="4">Uncharacterized protein</fullName>
    </submittedName>
</protein>
<organism evidence="3 4">
    <name type="scientific">Acrobeloides nanus</name>
    <dbReference type="NCBI Taxonomy" id="290746"/>
    <lineage>
        <taxon>Eukaryota</taxon>
        <taxon>Metazoa</taxon>
        <taxon>Ecdysozoa</taxon>
        <taxon>Nematoda</taxon>
        <taxon>Chromadorea</taxon>
        <taxon>Rhabditida</taxon>
        <taxon>Tylenchina</taxon>
        <taxon>Cephalobomorpha</taxon>
        <taxon>Cephaloboidea</taxon>
        <taxon>Cephalobidae</taxon>
        <taxon>Acrobeloides</taxon>
    </lineage>
</organism>
<evidence type="ECO:0000313" key="3">
    <source>
        <dbReference type="Proteomes" id="UP000887540"/>
    </source>
</evidence>
<sequence length="58" mass="6397">MIVGVALYAIFGALVMKSLESKAINTPDHTRGIAKRQTMNNENNEGNLWQPSKAQKNP</sequence>
<dbReference type="AlphaFoldDB" id="A0A914CRY5"/>
<reference evidence="4" key="1">
    <citation type="submission" date="2022-11" db="UniProtKB">
        <authorList>
            <consortium name="WormBaseParasite"/>
        </authorList>
    </citation>
    <scope>IDENTIFICATION</scope>
</reference>
<name>A0A914CRY5_9BILA</name>
<keyword evidence="3" id="KW-1185">Reference proteome</keyword>
<evidence type="ECO:0000256" key="2">
    <source>
        <dbReference type="SAM" id="SignalP"/>
    </source>
</evidence>
<accession>A0A914CRY5</accession>